<keyword evidence="2 7" id="KW-0813">Transport</keyword>
<keyword evidence="3" id="KW-1003">Cell membrane</keyword>
<sequence length="281" mass="30093">MAVPAGRVRREQLRLLVRSKSFVVGAAILLLWVVCAVFGGVFRPYNPTAQNLLAINQAPSAAHPFGTDNLGRDVLSRVILGSRDILIVAPSAALLGTILGTILGLVQGYFRGWVDSVTGRVVDAFLALPVVIVAFLIIVAAGPSVPTLVVVIGFTFALVISRTVRTAVLQERELDYIAAARLRGEGAAHTMFVEMLPNVLGPIIVEFTVRLGYAIFTVATLSFLGFGIQPPTPDWGADIYATYNYVSAGYWWETLFPALAIASLITAINLIGDSVESVIIQ</sequence>
<dbReference type="InterPro" id="IPR000515">
    <property type="entry name" value="MetI-like"/>
</dbReference>
<dbReference type="PROSITE" id="PS50928">
    <property type="entry name" value="ABC_TM1"/>
    <property type="match status" value="1"/>
</dbReference>
<dbReference type="Proteomes" id="UP000437736">
    <property type="component" value="Unassembled WGS sequence"/>
</dbReference>
<evidence type="ECO:0000256" key="3">
    <source>
        <dbReference type="ARBA" id="ARBA00022475"/>
    </source>
</evidence>
<dbReference type="Pfam" id="PF12911">
    <property type="entry name" value="OppC_N"/>
    <property type="match status" value="1"/>
</dbReference>
<name>A0ABW9QZA8_9ACTN</name>
<feature type="transmembrane region" description="Helical" evidence="7">
    <location>
        <begin position="147"/>
        <end position="164"/>
    </location>
</feature>
<comment type="similarity">
    <text evidence="7">Belongs to the binding-protein-dependent transport system permease family.</text>
</comment>
<keyword evidence="4 7" id="KW-0812">Transmembrane</keyword>
<keyword evidence="6 7" id="KW-0472">Membrane</keyword>
<dbReference type="SUPFAM" id="SSF161098">
    <property type="entry name" value="MetI-like"/>
    <property type="match status" value="1"/>
</dbReference>
<comment type="caution">
    <text evidence="9">The sequence shown here is derived from an EMBL/GenBank/DDBJ whole genome shotgun (WGS) entry which is preliminary data.</text>
</comment>
<dbReference type="InterPro" id="IPR035906">
    <property type="entry name" value="MetI-like_sf"/>
</dbReference>
<gene>
    <name evidence="9" type="ORF">GHK86_19780</name>
</gene>
<feature type="transmembrane region" description="Helical" evidence="7">
    <location>
        <begin position="85"/>
        <end position="110"/>
    </location>
</feature>
<evidence type="ECO:0000313" key="10">
    <source>
        <dbReference type="Proteomes" id="UP000437736"/>
    </source>
</evidence>
<organism evidence="9 10">
    <name type="scientific">Acidiferrimicrobium australe</name>
    <dbReference type="NCBI Taxonomy" id="2664430"/>
    <lineage>
        <taxon>Bacteria</taxon>
        <taxon>Bacillati</taxon>
        <taxon>Actinomycetota</taxon>
        <taxon>Acidimicrobiia</taxon>
        <taxon>Acidimicrobiales</taxon>
        <taxon>Acidimicrobiaceae</taxon>
        <taxon>Acidiferrimicrobium</taxon>
    </lineage>
</organism>
<feature type="transmembrane region" description="Helical" evidence="7">
    <location>
        <begin position="122"/>
        <end position="141"/>
    </location>
</feature>
<keyword evidence="5 7" id="KW-1133">Transmembrane helix</keyword>
<dbReference type="PANTHER" id="PTHR43386:SF1">
    <property type="entry name" value="D,D-DIPEPTIDE TRANSPORT SYSTEM PERMEASE PROTEIN DDPC-RELATED"/>
    <property type="match status" value="1"/>
</dbReference>
<evidence type="ECO:0000256" key="5">
    <source>
        <dbReference type="ARBA" id="ARBA00022989"/>
    </source>
</evidence>
<dbReference type="CDD" id="cd06261">
    <property type="entry name" value="TM_PBP2"/>
    <property type="match status" value="1"/>
</dbReference>
<protein>
    <submittedName>
        <fullName evidence="9">ABC transporter permease subunit</fullName>
    </submittedName>
</protein>
<feature type="transmembrane region" description="Helical" evidence="7">
    <location>
        <begin position="211"/>
        <end position="229"/>
    </location>
</feature>
<evidence type="ECO:0000256" key="1">
    <source>
        <dbReference type="ARBA" id="ARBA00004651"/>
    </source>
</evidence>
<dbReference type="EMBL" id="WJHE01001324">
    <property type="protein sequence ID" value="MST34955.1"/>
    <property type="molecule type" value="Genomic_DNA"/>
</dbReference>
<evidence type="ECO:0000259" key="8">
    <source>
        <dbReference type="PROSITE" id="PS50928"/>
    </source>
</evidence>
<evidence type="ECO:0000256" key="2">
    <source>
        <dbReference type="ARBA" id="ARBA00022448"/>
    </source>
</evidence>
<dbReference type="PANTHER" id="PTHR43386">
    <property type="entry name" value="OLIGOPEPTIDE TRANSPORT SYSTEM PERMEASE PROTEIN APPC"/>
    <property type="match status" value="1"/>
</dbReference>
<feature type="transmembrane region" description="Helical" evidence="7">
    <location>
        <begin position="249"/>
        <end position="271"/>
    </location>
</feature>
<evidence type="ECO:0000256" key="7">
    <source>
        <dbReference type="RuleBase" id="RU363032"/>
    </source>
</evidence>
<feature type="transmembrane region" description="Helical" evidence="7">
    <location>
        <begin position="21"/>
        <end position="42"/>
    </location>
</feature>
<evidence type="ECO:0000256" key="4">
    <source>
        <dbReference type="ARBA" id="ARBA00022692"/>
    </source>
</evidence>
<feature type="domain" description="ABC transmembrane type-1" evidence="8">
    <location>
        <begin position="82"/>
        <end position="272"/>
    </location>
</feature>
<accession>A0ABW9QZA8</accession>
<reference evidence="9 10" key="1">
    <citation type="submission" date="2019-11" db="EMBL/GenBank/DDBJ databases">
        <title>Acidiferrimicrobium australis gen. nov., sp. nov., an acidophilic and obligately heterotrophic, member of the Actinobacteria that catalyses dissimilatory oxido- reduction of iron isolated from metal-rich acidic water in Chile.</title>
        <authorList>
            <person name="Gonzalez D."/>
            <person name="Huber K."/>
            <person name="Hedrich S."/>
            <person name="Rojas-Villalobos C."/>
            <person name="Quatrini R."/>
            <person name="Dinamarca M.A."/>
            <person name="Schwarz A."/>
            <person name="Canales C."/>
            <person name="Nancucheo I."/>
        </authorList>
    </citation>
    <scope>NUCLEOTIDE SEQUENCE [LARGE SCALE GENOMIC DNA]</scope>
    <source>
        <strain evidence="9 10">USS-CCA1</strain>
    </source>
</reference>
<keyword evidence="10" id="KW-1185">Reference proteome</keyword>
<dbReference type="InterPro" id="IPR025966">
    <property type="entry name" value="OppC_N"/>
</dbReference>
<dbReference type="Pfam" id="PF00528">
    <property type="entry name" value="BPD_transp_1"/>
    <property type="match status" value="1"/>
</dbReference>
<evidence type="ECO:0000256" key="6">
    <source>
        <dbReference type="ARBA" id="ARBA00023136"/>
    </source>
</evidence>
<proteinExistence type="inferred from homology"/>
<evidence type="ECO:0000313" key="9">
    <source>
        <dbReference type="EMBL" id="MST34955.1"/>
    </source>
</evidence>
<comment type="subcellular location">
    <subcellularLocation>
        <location evidence="1 7">Cell membrane</location>
        <topology evidence="1 7">Multi-pass membrane protein</topology>
    </subcellularLocation>
</comment>
<dbReference type="InterPro" id="IPR050366">
    <property type="entry name" value="BP-dependent_transpt_permease"/>
</dbReference>
<dbReference type="Gene3D" id="1.10.3720.10">
    <property type="entry name" value="MetI-like"/>
    <property type="match status" value="1"/>
</dbReference>